<dbReference type="Proteomes" id="UP000425916">
    <property type="component" value="Chromosome"/>
</dbReference>
<feature type="binding site" evidence="7">
    <location>
        <position position="138"/>
    </location>
    <ligand>
        <name>Zn(2+)</name>
        <dbReference type="ChEBI" id="CHEBI:29105"/>
    </ligand>
</feature>
<keyword evidence="2" id="KW-0678">Repressor</keyword>
<comment type="cofactor">
    <cofactor evidence="7">
        <name>Zn(2+)</name>
        <dbReference type="ChEBI" id="CHEBI:29105"/>
    </cofactor>
    <text evidence="7">Binds 1 zinc ion per subunit.</text>
</comment>
<dbReference type="PANTHER" id="PTHR33202">
    <property type="entry name" value="ZINC UPTAKE REGULATION PROTEIN"/>
    <property type="match status" value="1"/>
</dbReference>
<evidence type="ECO:0000256" key="3">
    <source>
        <dbReference type="ARBA" id="ARBA00022833"/>
    </source>
</evidence>
<evidence type="ECO:0000256" key="5">
    <source>
        <dbReference type="ARBA" id="ARBA00023125"/>
    </source>
</evidence>
<proteinExistence type="inferred from homology"/>
<organism evidence="8 9">
    <name type="scientific">Neomoorella glycerini</name>
    <dbReference type="NCBI Taxonomy" id="55779"/>
    <lineage>
        <taxon>Bacteria</taxon>
        <taxon>Bacillati</taxon>
        <taxon>Bacillota</taxon>
        <taxon>Clostridia</taxon>
        <taxon>Neomoorellales</taxon>
        <taxon>Neomoorellaceae</taxon>
        <taxon>Neomoorella</taxon>
    </lineage>
</organism>
<protein>
    <submittedName>
        <fullName evidence="8">Transcriptional regulator PerR</fullName>
    </submittedName>
</protein>
<dbReference type="InterPro" id="IPR002481">
    <property type="entry name" value="FUR"/>
</dbReference>
<dbReference type="SUPFAM" id="SSF46785">
    <property type="entry name" value="Winged helix' DNA-binding domain"/>
    <property type="match status" value="1"/>
</dbReference>
<dbReference type="AlphaFoldDB" id="A0A6I5ZVS0"/>
<keyword evidence="4" id="KW-0805">Transcription regulation</keyword>
<keyword evidence="3 7" id="KW-0862">Zinc</keyword>
<dbReference type="OrthoDB" id="8659436at2"/>
<dbReference type="RefSeq" id="WP_156275751.1">
    <property type="nucleotide sequence ID" value="NZ_CP046244.1"/>
</dbReference>
<dbReference type="InterPro" id="IPR036390">
    <property type="entry name" value="WH_DNA-bd_sf"/>
</dbReference>
<sequence length="140" mass="16093">MPAGAILDLEKFQESERRLTPQRQAVLKAFLELSQEHPTAEAIYQAARRHCPTVGMATVYRSLELFVQMGIIVKAPTLNGTARYEMNKTPHNHFVCLKCGRTYEFHRQQEPVIDRKIKKEGFEVISASMIFFGYCPTCRE</sequence>
<keyword evidence="9" id="KW-1185">Reference proteome</keyword>
<dbReference type="PANTHER" id="PTHR33202:SF7">
    <property type="entry name" value="FERRIC UPTAKE REGULATION PROTEIN"/>
    <property type="match status" value="1"/>
</dbReference>
<gene>
    <name evidence="8" type="primary">perR_2</name>
    <name evidence="8" type="ORF">MGLY_33300</name>
</gene>
<dbReference type="InterPro" id="IPR036388">
    <property type="entry name" value="WH-like_DNA-bd_sf"/>
</dbReference>
<keyword evidence="5" id="KW-0238">DNA-binding</keyword>
<feature type="binding site" evidence="7">
    <location>
        <position position="99"/>
    </location>
    <ligand>
        <name>Zn(2+)</name>
        <dbReference type="ChEBI" id="CHEBI:29105"/>
    </ligand>
</feature>
<dbReference type="GO" id="GO:0008270">
    <property type="term" value="F:zinc ion binding"/>
    <property type="evidence" value="ECO:0007669"/>
    <property type="project" value="TreeGrafter"/>
</dbReference>
<evidence type="ECO:0000313" key="9">
    <source>
        <dbReference type="Proteomes" id="UP000425916"/>
    </source>
</evidence>
<keyword evidence="7" id="KW-0479">Metal-binding</keyword>
<evidence type="ECO:0000256" key="1">
    <source>
        <dbReference type="ARBA" id="ARBA00007957"/>
    </source>
</evidence>
<feature type="binding site" evidence="7">
    <location>
        <position position="96"/>
    </location>
    <ligand>
        <name>Zn(2+)</name>
        <dbReference type="ChEBI" id="CHEBI:29105"/>
    </ligand>
</feature>
<dbReference type="GO" id="GO:0045892">
    <property type="term" value="P:negative regulation of DNA-templated transcription"/>
    <property type="evidence" value="ECO:0007669"/>
    <property type="project" value="TreeGrafter"/>
</dbReference>
<evidence type="ECO:0000256" key="4">
    <source>
        <dbReference type="ARBA" id="ARBA00023015"/>
    </source>
</evidence>
<dbReference type="Pfam" id="PF01475">
    <property type="entry name" value="FUR"/>
    <property type="match status" value="1"/>
</dbReference>
<dbReference type="Gene3D" id="1.10.10.10">
    <property type="entry name" value="Winged helix-like DNA-binding domain superfamily/Winged helix DNA-binding domain"/>
    <property type="match status" value="1"/>
</dbReference>
<name>A0A6I5ZVS0_9FIRM</name>
<accession>A0A6I5ZVS0</accession>
<comment type="similarity">
    <text evidence="1">Belongs to the Fur family.</text>
</comment>
<dbReference type="Gene3D" id="3.30.1490.190">
    <property type="match status" value="1"/>
</dbReference>
<evidence type="ECO:0000256" key="6">
    <source>
        <dbReference type="ARBA" id="ARBA00023163"/>
    </source>
</evidence>
<evidence type="ECO:0000256" key="2">
    <source>
        <dbReference type="ARBA" id="ARBA00022491"/>
    </source>
</evidence>
<reference evidence="8 9" key="1">
    <citation type="submission" date="2019-11" db="EMBL/GenBank/DDBJ databases">
        <title>Genome sequence of Moorella glycerini DSM11254.</title>
        <authorList>
            <person name="Poehlein A."/>
            <person name="Boeer T."/>
            <person name="Daniel R."/>
        </authorList>
    </citation>
    <scope>NUCLEOTIDE SEQUENCE [LARGE SCALE GENOMIC DNA]</scope>
    <source>
        <strain evidence="8 9">DSM 11254</strain>
    </source>
</reference>
<dbReference type="CDD" id="cd07153">
    <property type="entry name" value="Fur_like"/>
    <property type="match status" value="1"/>
</dbReference>
<dbReference type="EMBL" id="CP046244">
    <property type="protein sequence ID" value="QGP93906.1"/>
    <property type="molecule type" value="Genomic_DNA"/>
</dbReference>
<keyword evidence="6" id="KW-0804">Transcription</keyword>
<evidence type="ECO:0000313" key="8">
    <source>
        <dbReference type="EMBL" id="QGP93906.1"/>
    </source>
</evidence>
<dbReference type="GO" id="GO:0003700">
    <property type="term" value="F:DNA-binding transcription factor activity"/>
    <property type="evidence" value="ECO:0007669"/>
    <property type="project" value="InterPro"/>
</dbReference>
<dbReference type="GO" id="GO:1900376">
    <property type="term" value="P:regulation of secondary metabolite biosynthetic process"/>
    <property type="evidence" value="ECO:0007669"/>
    <property type="project" value="TreeGrafter"/>
</dbReference>
<dbReference type="InterPro" id="IPR043135">
    <property type="entry name" value="Fur_C"/>
</dbReference>
<feature type="binding site" evidence="7">
    <location>
        <position position="135"/>
    </location>
    <ligand>
        <name>Zn(2+)</name>
        <dbReference type="ChEBI" id="CHEBI:29105"/>
    </ligand>
</feature>
<evidence type="ECO:0000256" key="7">
    <source>
        <dbReference type="PIRSR" id="PIRSR602481-1"/>
    </source>
</evidence>
<dbReference type="GO" id="GO:0000976">
    <property type="term" value="F:transcription cis-regulatory region binding"/>
    <property type="evidence" value="ECO:0007669"/>
    <property type="project" value="TreeGrafter"/>
</dbReference>